<dbReference type="InterPro" id="IPR003593">
    <property type="entry name" value="AAA+_ATPase"/>
</dbReference>
<feature type="domain" description="ABC transporter" evidence="5">
    <location>
        <begin position="343"/>
        <end position="556"/>
    </location>
</feature>
<keyword evidence="3 6" id="KW-0067">ATP-binding</keyword>
<evidence type="ECO:0000256" key="2">
    <source>
        <dbReference type="ARBA" id="ARBA00022741"/>
    </source>
</evidence>
<evidence type="ECO:0000256" key="3">
    <source>
        <dbReference type="ARBA" id="ARBA00022840"/>
    </source>
</evidence>
<dbReference type="InterPro" id="IPR017871">
    <property type="entry name" value="ABC_transporter-like_CS"/>
</dbReference>
<dbReference type="PROSITE" id="PS50893">
    <property type="entry name" value="ABC_TRANSPORTER_2"/>
    <property type="match status" value="2"/>
</dbReference>
<evidence type="ECO:0000259" key="5">
    <source>
        <dbReference type="PROSITE" id="PS50893"/>
    </source>
</evidence>
<dbReference type="PROSITE" id="PS00211">
    <property type="entry name" value="ABC_TRANSPORTER_1"/>
    <property type="match status" value="1"/>
</dbReference>
<dbReference type="InterPro" id="IPR003439">
    <property type="entry name" value="ABC_transporter-like_ATP-bd"/>
</dbReference>
<comment type="caution">
    <text evidence="6">The sequence shown here is derived from an EMBL/GenBank/DDBJ whole genome shotgun (WGS) entry which is preliminary data.</text>
</comment>
<evidence type="ECO:0000256" key="1">
    <source>
        <dbReference type="ARBA" id="ARBA00022737"/>
    </source>
</evidence>
<keyword evidence="4" id="KW-0175">Coiled coil</keyword>
<dbReference type="GO" id="GO:0005524">
    <property type="term" value="F:ATP binding"/>
    <property type="evidence" value="ECO:0007669"/>
    <property type="project" value="UniProtKB-KW"/>
</dbReference>
<dbReference type="SUPFAM" id="SSF52540">
    <property type="entry name" value="P-loop containing nucleoside triphosphate hydrolases"/>
    <property type="match status" value="2"/>
</dbReference>
<dbReference type="SMART" id="SM00382">
    <property type="entry name" value="AAA"/>
    <property type="match status" value="2"/>
</dbReference>
<feature type="coiled-coil region" evidence="4">
    <location>
        <begin position="244"/>
        <end position="317"/>
    </location>
</feature>
<dbReference type="InterPro" id="IPR050611">
    <property type="entry name" value="ABCF"/>
</dbReference>
<dbReference type="InterPro" id="IPR027417">
    <property type="entry name" value="P-loop_NTPase"/>
</dbReference>
<protein>
    <submittedName>
        <fullName evidence="6">ABC-F family ATP-binding cassette domain-containing protein</fullName>
    </submittedName>
</protein>
<dbReference type="Pfam" id="PF00005">
    <property type="entry name" value="ABC_tran"/>
    <property type="match status" value="2"/>
</dbReference>
<dbReference type="Gene3D" id="3.40.50.300">
    <property type="entry name" value="P-loop containing nucleotide triphosphate hydrolases"/>
    <property type="match status" value="2"/>
</dbReference>
<gene>
    <name evidence="6" type="ORF">GCM10008967_10490</name>
</gene>
<reference evidence="7" key="1">
    <citation type="journal article" date="2019" name="Int. J. Syst. Evol. Microbiol.">
        <title>The Global Catalogue of Microorganisms (GCM) 10K type strain sequencing project: providing services to taxonomists for standard genome sequencing and annotation.</title>
        <authorList>
            <consortium name="The Broad Institute Genomics Platform"/>
            <consortium name="The Broad Institute Genome Sequencing Center for Infectious Disease"/>
            <person name="Wu L."/>
            <person name="Ma J."/>
        </authorList>
    </citation>
    <scope>NUCLEOTIDE SEQUENCE [LARGE SCALE GENOMIC DNA]</scope>
    <source>
        <strain evidence="7">JCM 9731</strain>
    </source>
</reference>
<evidence type="ECO:0000256" key="4">
    <source>
        <dbReference type="SAM" id="Coils"/>
    </source>
</evidence>
<dbReference type="RefSeq" id="WP_343796993.1">
    <property type="nucleotide sequence ID" value="NZ_BAAADJ010000010.1"/>
</dbReference>
<keyword evidence="7" id="KW-1185">Reference proteome</keyword>
<dbReference type="Proteomes" id="UP001500782">
    <property type="component" value="Unassembled WGS sequence"/>
</dbReference>
<dbReference type="NCBIfam" id="NF000355">
    <property type="entry name" value="ribo_prot_ABC_F"/>
    <property type="match status" value="1"/>
</dbReference>
<keyword evidence="2" id="KW-0547">Nucleotide-binding</keyword>
<name>A0ABN0W0D3_9BACI</name>
<organism evidence="6 7">
    <name type="scientific">Bacillus carboniphilus</name>
    <dbReference type="NCBI Taxonomy" id="86663"/>
    <lineage>
        <taxon>Bacteria</taxon>
        <taxon>Bacillati</taxon>
        <taxon>Bacillota</taxon>
        <taxon>Bacilli</taxon>
        <taxon>Bacillales</taxon>
        <taxon>Bacillaceae</taxon>
        <taxon>Bacillus</taxon>
    </lineage>
</organism>
<feature type="domain" description="ABC transporter" evidence="5">
    <location>
        <begin position="4"/>
        <end position="255"/>
    </location>
</feature>
<dbReference type="PANTHER" id="PTHR19211:SF100">
    <property type="entry name" value="RIBOSOME PROTECTION PROTEIN VMLR"/>
    <property type="match status" value="1"/>
</dbReference>
<evidence type="ECO:0000313" key="7">
    <source>
        <dbReference type="Proteomes" id="UP001500782"/>
    </source>
</evidence>
<feature type="coiled-coil region" evidence="4">
    <location>
        <begin position="88"/>
        <end position="118"/>
    </location>
</feature>
<feature type="coiled-coil region" evidence="4">
    <location>
        <begin position="547"/>
        <end position="604"/>
    </location>
</feature>
<dbReference type="CDD" id="cd03221">
    <property type="entry name" value="ABCF_EF-3"/>
    <property type="match status" value="2"/>
</dbReference>
<dbReference type="EMBL" id="BAAADJ010000010">
    <property type="protein sequence ID" value="GAA0321882.1"/>
    <property type="molecule type" value="Genomic_DNA"/>
</dbReference>
<accession>A0ABN0W0D3</accession>
<dbReference type="PANTHER" id="PTHR19211">
    <property type="entry name" value="ATP-BINDING TRANSPORT PROTEIN-RELATED"/>
    <property type="match status" value="1"/>
</dbReference>
<sequence length="605" mass="69640">MLFIKAENVAVDIKGNVLFENASVEVHEGERVAIIGKNGIGKTTFMKSLIGYQPIAKGTLKNQLDEGQWSWMDQESDASHGFTTRQLIESDHEELFQLKQKLQNLEKQLETNNDLMETYSGFLQEYMERSGYEWETRIEKQMNSLGIPNRVWDLPFQQLSGGQKTRAKLAKAMINQPKLLLLDEPTNHLDAESLLWLADWMKSFKGAILFISHERDFIDQVATATYELTPSGTKKYAGGYSFYKEQKDLERQTLEATYRRQEIERKNLVEAISNYRQWFQKAHNAAGERNPFAKRKANKNMTRFKAKEKALERLENNRVERPKDAPSIQVKLEAENFGSKRMISFDEVSFSYKGSTFGFNELTFGVEREDRIAVVGQNGSGKTTLLKLLTGQIDPDSGGIIHHPNLRIGYFMQELDALHEEATILEEVMSGTELTQTEARTILACFLFRGDTVFKKISELSMGERCRVAFVKLYFSQANLLVFDEPTNYLDIDTRERIEDALSMYPGAVVLVSHDSYLLRKVANRVISLQDQDFTFYPGSYEEWMNYKHLDSSEQAVENEVQRLELELAYLLMEDEESESLQPNLEKIEKARELQMKIAQLKNSN</sequence>
<evidence type="ECO:0000313" key="6">
    <source>
        <dbReference type="EMBL" id="GAA0321882.1"/>
    </source>
</evidence>
<proteinExistence type="predicted"/>
<keyword evidence="1" id="KW-0677">Repeat</keyword>
<dbReference type="Pfam" id="PF12848">
    <property type="entry name" value="ABC_tran_Xtn"/>
    <property type="match status" value="1"/>
</dbReference>
<dbReference type="InterPro" id="IPR032781">
    <property type="entry name" value="ABC_tran_Xtn"/>
</dbReference>